<sequence length="340" mass="36919">MNAMCLRATKIFGLITTVVAFFSTSLVSQEVSILEEVRAVMEDSRVQAAFEYIDSHDDETLETLIALTEIPAPPFAETERARIFLELLNSIGIDNSYIDEVGNVIALRKGAAPNPETLVISGHLDTVFPEGTNVQVQQMGDTLKAPGIGDDTRGLATLLAILRSLNANNIETKNNILFVGTVGEEGLGDLRGVKHLFTNSEFVISSFISIDGTGDTRVTHQGLGSHRYSVTFKGPGGHSWGAFGLVNPAHILSRAVHYFEIAADAYTRNGPKTSYNVGMVQGGTSINSIPAEVSMQVDMRSESQDRLIEIDSIFQRSIHKAVREGNVNRRTGPTLNVDIE</sequence>
<dbReference type="PANTHER" id="PTHR43808">
    <property type="entry name" value="ACETYLORNITHINE DEACETYLASE"/>
    <property type="match status" value="1"/>
</dbReference>
<accession>A0A382MEX5</accession>
<dbReference type="Gene3D" id="3.40.630.10">
    <property type="entry name" value="Zn peptidases"/>
    <property type="match status" value="1"/>
</dbReference>
<dbReference type="PANTHER" id="PTHR43808:SF17">
    <property type="entry name" value="PEPTIDASE M20"/>
    <property type="match status" value="1"/>
</dbReference>
<gene>
    <name evidence="3" type="ORF">METZ01_LOCUS300283</name>
</gene>
<dbReference type="InterPro" id="IPR011650">
    <property type="entry name" value="Peptidase_M20_dimer"/>
</dbReference>
<protein>
    <submittedName>
        <fullName evidence="3">Uncharacterized protein</fullName>
    </submittedName>
</protein>
<evidence type="ECO:0000259" key="2">
    <source>
        <dbReference type="Pfam" id="PF07687"/>
    </source>
</evidence>
<dbReference type="Pfam" id="PF07687">
    <property type="entry name" value="M20_dimer"/>
    <property type="match status" value="1"/>
</dbReference>
<dbReference type="Gene3D" id="3.30.70.360">
    <property type="match status" value="1"/>
</dbReference>
<name>A0A382MEX5_9ZZZZ</name>
<evidence type="ECO:0000313" key="3">
    <source>
        <dbReference type="EMBL" id="SVC47429.1"/>
    </source>
</evidence>
<dbReference type="Pfam" id="PF04389">
    <property type="entry name" value="Peptidase_M28"/>
    <property type="match status" value="1"/>
</dbReference>
<dbReference type="SUPFAM" id="SSF53187">
    <property type="entry name" value="Zn-dependent exopeptidases"/>
    <property type="match status" value="1"/>
</dbReference>
<proteinExistence type="predicted"/>
<dbReference type="InterPro" id="IPR007484">
    <property type="entry name" value="Peptidase_M28"/>
</dbReference>
<dbReference type="EMBL" id="UINC01093200">
    <property type="protein sequence ID" value="SVC47429.1"/>
    <property type="molecule type" value="Genomic_DNA"/>
</dbReference>
<evidence type="ECO:0000259" key="1">
    <source>
        <dbReference type="Pfam" id="PF04389"/>
    </source>
</evidence>
<dbReference type="AlphaFoldDB" id="A0A382MEX5"/>
<reference evidence="3" key="1">
    <citation type="submission" date="2018-05" db="EMBL/GenBank/DDBJ databases">
        <authorList>
            <person name="Lanie J.A."/>
            <person name="Ng W.-L."/>
            <person name="Kazmierczak K.M."/>
            <person name="Andrzejewski T.M."/>
            <person name="Davidsen T.M."/>
            <person name="Wayne K.J."/>
            <person name="Tettelin H."/>
            <person name="Glass J.I."/>
            <person name="Rusch D."/>
            <person name="Podicherti R."/>
            <person name="Tsui H.-C.T."/>
            <person name="Winkler M.E."/>
        </authorList>
    </citation>
    <scope>NUCLEOTIDE SEQUENCE</scope>
</reference>
<feature type="domain" description="Peptidase M20 dimerisation" evidence="2">
    <location>
        <begin position="224"/>
        <end position="319"/>
    </location>
</feature>
<dbReference type="InterPro" id="IPR050072">
    <property type="entry name" value="Peptidase_M20A"/>
</dbReference>
<organism evidence="3">
    <name type="scientific">marine metagenome</name>
    <dbReference type="NCBI Taxonomy" id="408172"/>
    <lineage>
        <taxon>unclassified sequences</taxon>
        <taxon>metagenomes</taxon>
        <taxon>ecological metagenomes</taxon>
    </lineage>
</organism>
<feature type="non-terminal residue" evidence="3">
    <location>
        <position position="340"/>
    </location>
</feature>
<feature type="domain" description="Peptidase M28" evidence="1">
    <location>
        <begin position="103"/>
        <end position="217"/>
    </location>
</feature>